<dbReference type="InterPro" id="IPR023164">
    <property type="entry name" value="YqgQ-like_sf"/>
</dbReference>
<reference evidence="1 2" key="1">
    <citation type="journal article" date="2013" name="Genome Announc.">
        <title>Genome Sequence of Staphylococcus massiliensis Strain S46, Isolated from the Surface of Healthy Human Skin.</title>
        <authorList>
            <person name="Srivastav R."/>
            <person name="Singh A."/>
            <person name="Jangir P.K."/>
            <person name="Kumari C."/>
            <person name="Muduli S."/>
            <person name="Sharma R."/>
        </authorList>
    </citation>
    <scope>NUCLEOTIDE SEQUENCE [LARGE SCALE GENOMIC DNA]</scope>
    <source>
        <strain evidence="1 2">S46</strain>
    </source>
</reference>
<dbReference type="STRING" id="1229783.C273_03255"/>
<organism evidence="1 2">
    <name type="scientific">Staphylococcus massiliensis S46</name>
    <dbReference type="NCBI Taxonomy" id="1229783"/>
    <lineage>
        <taxon>Bacteria</taxon>
        <taxon>Bacillati</taxon>
        <taxon>Bacillota</taxon>
        <taxon>Bacilli</taxon>
        <taxon>Bacillales</taxon>
        <taxon>Staphylococcaceae</taxon>
        <taxon>Staphylococcus</taxon>
    </lineage>
</organism>
<dbReference type="Proteomes" id="UP000009885">
    <property type="component" value="Unassembled WGS sequence"/>
</dbReference>
<dbReference type="InterPro" id="IPR009256">
    <property type="entry name" value="YqgQ-like"/>
</dbReference>
<dbReference type="SUPFAM" id="SSF158379">
    <property type="entry name" value="YqgQ-like"/>
    <property type="match status" value="1"/>
</dbReference>
<dbReference type="RefSeq" id="WP_009382542.1">
    <property type="nucleotide sequence ID" value="NZ_AMSQ01000004.1"/>
</dbReference>
<keyword evidence="2" id="KW-1185">Reference proteome</keyword>
<protein>
    <recommendedName>
        <fullName evidence="3">Cytosolic protein</fullName>
    </recommendedName>
</protein>
<sequence length="68" mass="8350">MKNNQLKEFYDVLQLLKQFGYVSYMKNPLDHLELIEQEIHELRDFHLISNQTFIEAKLLINQRRMELK</sequence>
<comment type="caution">
    <text evidence="1">The sequence shown here is derived from an EMBL/GenBank/DDBJ whole genome shotgun (WGS) entry which is preliminary data.</text>
</comment>
<gene>
    <name evidence="1" type="ORF">C273_03255</name>
</gene>
<dbReference type="Gene3D" id="1.10.287.760">
    <property type="entry name" value="YqgQ-like"/>
    <property type="match status" value="1"/>
</dbReference>
<dbReference type="PATRIC" id="fig|1229783.3.peg.656"/>
<evidence type="ECO:0000313" key="1">
    <source>
        <dbReference type="EMBL" id="EKU49879.1"/>
    </source>
</evidence>
<dbReference type="EMBL" id="AMSQ01000004">
    <property type="protein sequence ID" value="EKU49879.1"/>
    <property type="molecule type" value="Genomic_DNA"/>
</dbReference>
<evidence type="ECO:0000313" key="2">
    <source>
        <dbReference type="Proteomes" id="UP000009885"/>
    </source>
</evidence>
<accession>K9ARK6</accession>
<evidence type="ECO:0008006" key="3">
    <source>
        <dbReference type="Google" id="ProtNLM"/>
    </source>
</evidence>
<name>K9ARK6_9STAP</name>
<proteinExistence type="predicted"/>
<dbReference type="AlphaFoldDB" id="K9ARK6"/>
<dbReference type="Pfam" id="PF06014">
    <property type="entry name" value="YqgQ-like"/>
    <property type="match status" value="1"/>
</dbReference>
<dbReference type="eggNOG" id="COG4483">
    <property type="taxonomic scope" value="Bacteria"/>
</dbReference>